<dbReference type="InterPro" id="IPR004798">
    <property type="entry name" value="CAX-like"/>
</dbReference>
<sequence>MAGIFSRGHKPSTSTNSNGNGPHRTSSRRQSESQRSAPWDYPTVSNTTSGSREKPHDILPTHTNNLNRSTSNPNGGKKSKVFNGIQPEGESGRKGFHPFKFLKICWKSASYASKLVNLLWPVVPAAIALRYAKPDLHLEIFILNYIAMVPCANLVGFAGQELARKLPKVFGVLLETTLGSVVEIVLFMVLLNKNQFQVIRAAILGSILATLLLCLGMCFFIGGMKREEQKFHEAVSEVGSGLLLTAGLGLSVPVVFATALSNHELVNKEDLDHKVVMISRIASIILMVAFAIYVWFQMHTHHGLYDDLFENEEMMDEDRHKDLRKAKLTFTECIFALTISIALVTIIAIGLVEQIHHIVEEYGVSDAFMGLILVPIVEKAAEHLTAMDEAWDNQMNFALSHVLGATIQTALFNAPLVIIVAWGLHKPMDLNFELFDMVMLILAILVVGNFLRDGKSNYLEGALCVLVYAVIAVAAWFYPNPLEGQHGTAEGATEAVAEGAAEVVHRAIVAGLGMS</sequence>
<proteinExistence type="inferred from homology"/>
<dbReference type="GO" id="GO:0015369">
    <property type="term" value="F:calcium:proton antiporter activity"/>
    <property type="evidence" value="ECO:0007669"/>
    <property type="project" value="UniProtKB-UniRule"/>
</dbReference>
<dbReference type="InterPro" id="IPR004837">
    <property type="entry name" value="NaCa_Exmemb"/>
</dbReference>
<dbReference type="GO" id="GO:0006874">
    <property type="term" value="P:intracellular calcium ion homeostasis"/>
    <property type="evidence" value="ECO:0007669"/>
    <property type="project" value="TreeGrafter"/>
</dbReference>
<reference evidence="14" key="1">
    <citation type="submission" date="2016-03" db="EMBL/GenBank/DDBJ databases">
        <authorList>
            <person name="Ploux O."/>
        </authorList>
    </citation>
    <scope>NUCLEOTIDE SEQUENCE [LARGE SCALE GENOMIC DNA]</scope>
    <source>
        <strain evidence="14">UK7</strain>
    </source>
</reference>
<keyword evidence="8 10" id="KW-0406">Ion transport</keyword>
<evidence type="ECO:0000256" key="11">
    <source>
        <dbReference type="SAM" id="MobiDB-lite"/>
    </source>
</evidence>
<dbReference type="Proteomes" id="UP000178129">
    <property type="component" value="Unassembled WGS sequence"/>
</dbReference>
<feature type="region of interest" description="Disordered" evidence="11">
    <location>
        <begin position="1"/>
        <end position="89"/>
    </location>
</feature>
<dbReference type="Pfam" id="PF01699">
    <property type="entry name" value="Na_Ca_ex"/>
    <property type="match status" value="2"/>
</dbReference>
<dbReference type="GO" id="GO:0000329">
    <property type="term" value="C:fungal-type vacuole membrane"/>
    <property type="evidence" value="ECO:0007669"/>
    <property type="project" value="TreeGrafter"/>
</dbReference>
<feature type="compositionally biased region" description="Polar residues" evidence="11">
    <location>
        <begin position="11"/>
        <end position="20"/>
    </location>
</feature>
<evidence type="ECO:0000256" key="7">
    <source>
        <dbReference type="ARBA" id="ARBA00022989"/>
    </source>
</evidence>
<dbReference type="GO" id="GO:0012505">
    <property type="term" value="C:endomembrane system"/>
    <property type="evidence" value="ECO:0007669"/>
    <property type="project" value="UniProtKB-SubCell"/>
</dbReference>
<comment type="caution">
    <text evidence="13">The sequence shown here is derived from an EMBL/GenBank/DDBJ whole genome shotgun (WGS) entry which is preliminary data.</text>
</comment>
<dbReference type="PANTHER" id="PTHR31503">
    <property type="entry name" value="VACUOLAR CALCIUM ION TRANSPORTER"/>
    <property type="match status" value="1"/>
</dbReference>
<comment type="similarity">
    <text evidence="2 10">Belongs to the Ca(2+):cation antiporter (CaCA) (TC 2.A.19) family.</text>
</comment>
<feature type="domain" description="Sodium/calcium exchanger membrane region" evidence="12">
    <location>
        <begin position="335"/>
        <end position="476"/>
    </location>
</feature>
<dbReference type="InterPro" id="IPR044880">
    <property type="entry name" value="NCX_ion-bd_dom_sf"/>
</dbReference>
<keyword evidence="6 10" id="KW-0106">Calcium</keyword>
<dbReference type="InterPro" id="IPR004713">
    <property type="entry name" value="CaH_exchang"/>
</dbReference>
<evidence type="ECO:0000313" key="14">
    <source>
        <dbReference type="Proteomes" id="UP000178129"/>
    </source>
</evidence>
<protein>
    <recommendedName>
        <fullName evidence="10">Vacuolar calcium ion transporter</fullName>
    </recommendedName>
</protein>
<feature type="transmembrane region" description="Helical" evidence="10">
    <location>
        <begin position="234"/>
        <end position="257"/>
    </location>
</feature>
<dbReference type="FunFam" id="1.20.1420.30:FF:000026">
    <property type="entry name" value="Vacuolar calcium ion transporter"/>
    <property type="match status" value="1"/>
</dbReference>
<organism evidence="13 14">
    <name type="scientific">Rhynchosporium graminicola</name>
    <dbReference type="NCBI Taxonomy" id="2792576"/>
    <lineage>
        <taxon>Eukaryota</taxon>
        <taxon>Fungi</taxon>
        <taxon>Dikarya</taxon>
        <taxon>Ascomycota</taxon>
        <taxon>Pezizomycotina</taxon>
        <taxon>Leotiomycetes</taxon>
        <taxon>Helotiales</taxon>
        <taxon>Ploettnerulaceae</taxon>
        <taxon>Rhynchosporium</taxon>
    </lineage>
</organism>
<evidence type="ECO:0000256" key="4">
    <source>
        <dbReference type="ARBA" id="ARBA00022568"/>
    </source>
</evidence>
<gene>
    <name evidence="13" type="ORF">RCO7_06520</name>
</gene>
<accession>A0A1E1KA31</accession>
<keyword evidence="14" id="KW-1185">Reference proteome</keyword>
<dbReference type="AlphaFoldDB" id="A0A1E1KA31"/>
<comment type="subcellular location">
    <subcellularLocation>
        <location evidence="1">Endomembrane system</location>
        <topology evidence="1">Multi-pass membrane protein</topology>
    </subcellularLocation>
    <subcellularLocation>
        <location evidence="10">Vacuole membrane</location>
    </subcellularLocation>
</comment>
<keyword evidence="9 10" id="KW-0472">Membrane</keyword>
<dbReference type="STRING" id="914237.A0A1E1KA31"/>
<feature type="transmembrane region" description="Helical" evidence="10">
    <location>
        <begin position="169"/>
        <end position="191"/>
    </location>
</feature>
<name>A0A1E1KA31_9HELO</name>
<keyword evidence="7 10" id="KW-1133">Transmembrane helix</keyword>
<keyword evidence="5 10" id="KW-0812">Transmembrane</keyword>
<comment type="function">
    <text evidence="10">Has a role in promoting intracellular calcium ion sequestration via the exchange of calcium ions for hydrogen ions across the vacuolar membrane. Involved also in manganese ion homeostasis via its uptake into the vacuole.</text>
</comment>
<dbReference type="NCBIfam" id="TIGR00378">
    <property type="entry name" value="cax"/>
    <property type="match status" value="1"/>
</dbReference>
<evidence type="ECO:0000313" key="13">
    <source>
        <dbReference type="EMBL" id="CZS94862.1"/>
    </source>
</evidence>
<dbReference type="EMBL" id="FJUW01000009">
    <property type="protein sequence ID" value="CZS94862.1"/>
    <property type="molecule type" value="Genomic_DNA"/>
</dbReference>
<evidence type="ECO:0000256" key="8">
    <source>
        <dbReference type="ARBA" id="ARBA00023065"/>
    </source>
</evidence>
<feature type="compositionally biased region" description="Polar residues" evidence="11">
    <location>
        <begin position="61"/>
        <end position="74"/>
    </location>
</feature>
<evidence type="ECO:0000259" key="12">
    <source>
        <dbReference type="Pfam" id="PF01699"/>
    </source>
</evidence>
<keyword evidence="10" id="KW-0926">Vacuole</keyword>
<keyword evidence="10" id="KW-0050">Antiport</keyword>
<feature type="transmembrane region" description="Helical" evidence="10">
    <location>
        <begin position="458"/>
        <end position="478"/>
    </location>
</feature>
<keyword evidence="4 10" id="KW-0109">Calcium transport</keyword>
<evidence type="ECO:0000256" key="2">
    <source>
        <dbReference type="ARBA" id="ARBA00008170"/>
    </source>
</evidence>
<dbReference type="FunFam" id="1.20.1420.30:FF:000027">
    <property type="entry name" value="Vacuolar calcium ion transporter"/>
    <property type="match status" value="1"/>
</dbReference>
<feature type="transmembrane region" description="Helical" evidence="10">
    <location>
        <begin position="197"/>
        <end position="222"/>
    </location>
</feature>
<evidence type="ECO:0000256" key="9">
    <source>
        <dbReference type="ARBA" id="ARBA00023136"/>
    </source>
</evidence>
<evidence type="ECO:0000256" key="10">
    <source>
        <dbReference type="RuleBase" id="RU365028"/>
    </source>
</evidence>
<feature type="transmembrane region" description="Helical" evidence="10">
    <location>
        <begin position="362"/>
        <end position="381"/>
    </location>
</feature>
<evidence type="ECO:0000256" key="6">
    <source>
        <dbReference type="ARBA" id="ARBA00022837"/>
    </source>
</evidence>
<evidence type="ECO:0000256" key="3">
    <source>
        <dbReference type="ARBA" id="ARBA00022448"/>
    </source>
</evidence>
<feature type="transmembrane region" description="Helical" evidence="10">
    <location>
        <begin position="138"/>
        <end position="157"/>
    </location>
</feature>
<dbReference type="Gene3D" id="1.20.1420.30">
    <property type="entry name" value="NCX, central ion-binding region"/>
    <property type="match status" value="2"/>
</dbReference>
<feature type="domain" description="Sodium/calcium exchanger membrane region" evidence="12">
    <location>
        <begin position="140"/>
        <end position="298"/>
    </location>
</feature>
<keyword evidence="3 10" id="KW-0813">Transport</keyword>
<comment type="caution">
    <text evidence="10">Lacks conserved residue(s) required for the propagation of feature annotation.</text>
</comment>
<evidence type="ECO:0000256" key="1">
    <source>
        <dbReference type="ARBA" id="ARBA00004127"/>
    </source>
</evidence>
<feature type="transmembrane region" description="Helical" evidence="10">
    <location>
        <begin position="430"/>
        <end position="451"/>
    </location>
</feature>
<feature type="transmembrane region" description="Helical" evidence="10">
    <location>
        <begin position="277"/>
        <end position="296"/>
    </location>
</feature>
<feature type="transmembrane region" description="Helical" evidence="10">
    <location>
        <begin position="402"/>
        <end position="424"/>
    </location>
</feature>
<dbReference type="PANTHER" id="PTHR31503:SF14">
    <property type="entry name" value="VACUOLAR CALCIUM ION TRANSPORTER"/>
    <property type="match status" value="1"/>
</dbReference>
<evidence type="ECO:0000256" key="5">
    <source>
        <dbReference type="ARBA" id="ARBA00022692"/>
    </source>
</evidence>
<dbReference type="InParanoid" id="A0A1E1KA31"/>
<feature type="transmembrane region" description="Helical" evidence="10">
    <location>
        <begin position="328"/>
        <end position="350"/>
    </location>
</feature>